<organism evidence="3">
    <name type="scientific">Caenorhabditis brenneri</name>
    <name type="common">Nematode worm</name>
    <dbReference type="NCBI Taxonomy" id="135651"/>
    <lineage>
        <taxon>Eukaryota</taxon>
        <taxon>Metazoa</taxon>
        <taxon>Ecdysozoa</taxon>
        <taxon>Nematoda</taxon>
        <taxon>Chromadorea</taxon>
        <taxon>Rhabditida</taxon>
        <taxon>Rhabditina</taxon>
        <taxon>Rhabditomorpha</taxon>
        <taxon>Rhabditoidea</taxon>
        <taxon>Rhabditidae</taxon>
        <taxon>Peloderinae</taxon>
        <taxon>Caenorhabditis</taxon>
    </lineage>
</organism>
<feature type="compositionally biased region" description="Polar residues" evidence="1">
    <location>
        <begin position="18"/>
        <end position="29"/>
    </location>
</feature>
<name>G0NP84_CAEBE</name>
<dbReference type="Proteomes" id="UP000008068">
    <property type="component" value="Unassembled WGS sequence"/>
</dbReference>
<evidence type="ECO:0000256" key="1">
    <source>
        <dbReference type="SAM" id="MobiDB-lite"/>
    </source>
</evidence>
<keyword evidence="3" id="KW-1185">Reference proteome</keyword>
<dbReference type="InParanoid" id="G0NP84"/>
<sequence>MSKPLSYKIQRDNKEEGSTSANGTEQPPSKKQVGAGMPENFAATSKEKSNYFRIKPAKCLTVDRPNALPISTSDDTLASTFGEALYNCFIFLFTLFRNIIRSGEK</sequence>
<evidence type="ECO:0000313" key="3">
    <source>
        <dbReference type="Proteomes" id="UP000008068"/>
    </source>
</evidence>
<dbReference type="HOGENOM" id="CLU_2238973_0_0_1"/>
<proteinExistence type="predicted"/>
<dbReference type="AlphaFoldDB" id="G0NP84"/>
<accession>G0NP84</accession>
<protein>
    <submittedName>
        <fullName evidence="2">Uncharacterized protein</fullName>
    </submittedName>
</protein>
<feature type="region of interest" description="Disordered" evidence="1">
    <location>
        <begin position="1"/>
        <end position="39"/>
    </location>
</feature>
<gene>
    <name evidence="2" type="ORF">CAEBREN_14162</name>
</gene>
<dbReference type="EMBL" id="GL379919">
    <property type="protein sequence ID" value="EGT35120.1"/>
    <property type="molecule type" value="Genomic_DNA"/>
</dbReference>
<reference evidence="3" key="1">
    <citation type="submission" date="2011-07" db="EMBL/GenBank/DDBJ databases">
        <authorList>
            <consortium name="Caenorhabditis brenneri Sequencing and Analysis Consortium"/>
            <person name="Wilson R.K."/>
        </authorList>
    </citation>
    <scope>NUCLEOTIDE SEQUENCE [LARGE SCALE GENOMIC DNA]</scope>
    <source>
        <strain evidence="3">PB2801</strain>
    </source>
</reference>
<evidence type="ECO:0000313" key="2">
    <source>
        <dbReference type="EMBL" id="EGT35120.1"/>
    </source>
</evidence>